<dbReference type="STRING" id="6832.A0A553NXB0"/>
<sequence>MPQDVLALESKTAYLSCRVFDRGNKTISWIRHQDLHILTVGRYTYTADLRYQSIYNPEHDEWILQIKYVQKRDSGRYECQISTQPVRSFFVQLRVVDSLPNRHFQQNDGGHLPALDASRTSYGYTNTEGVPKARILGDSDVFMDVGSILNLTCVVEKTHEKPAFMLWYHGDKTIDYTSPRGGISVLTSSSSQATSTLIITSVGKSDNGKYSCQPANADLASVTVHILDGEHHAAIHTNSALSSLRPAFSVCQVSIPNLVTFPPFVLLIVFQLGMLRVTIGWIALTTSSINTVTPTRTS</sequence>
<evidence type="ECO:0000259" key="1">
    <source>
        <dbReference type="PROSITE" id="PS50835"/>
    </source>
</evidence>
<proteinExistence type="predicted"/>
<dbReference type="Pfam" id="PF13927">
    <property type="entry name" value="Ig_3"/>
    <property type="match status" value="1"/>
</dbReference>
<reference evidence="2 3" key="1">
    <citation type="journal article" date="2018" name="Nat. Ecol. Evol.">
        <title>Genomic signatures of mitonuclear coevolution across populations of Tigriopus californicus.</title>
        <authorList>
            <person name="Barreto F.S."/>
            <person name="Watson E.T."/>
            <person name="Lima T.G."/>
            <person name="Willett C.S."/>
            <person name="Edmands S."/>
            <person name="Li W."/>
            <person name="Burton R.S."/>
        </authorList>
    </citation>
    <scope>NUCLEOTIDE SEQUENCE [LARGE SCALE GENOMIC DNA]</scope>
    <source>
        <strain evidence="2 3">San Diego</strain>
    </source>
</reference>
<dbReference type="InterPro" id="IPR007110">
    <property type="entry name" value="Ig-like_dom"/>
</dbReference>
<protein>
    <recommendedName>
        <fullName evidence="1">Ig-like domain-containing protein</fullName>
    </recommendedName>
</protein>
<dbReference type="InterPro" id="IPR013783">
    <property type="entry name" value="Ig-like_fold"/>
</dbReference>
<dbReference type="SUPFAM" id="SSF48726">
    <property type="entry name" value="Immunoglobulin"/>
    <property type="match status" value="2"/>
</dbReference>
<dbReference type="InterPro" id="IPR003598">
    <property type="entry name" value="Ig_sub2"/>
</dbReference>
<dbReference type="InterPro" id="IPR037448">
    <property type="entry name" value="Zig-8"/>
</dbReference>
<dbReference type="Pfam" id="PF07679">
    <property type="entry name" value="I-set"/>
    <property type="match status" value="1"/>
</dbReference>
<keyword evidence="3" id="KW-1185">Reference proteome</keyword>
<dbReference type="CDD" id="cd00096">
    <property type="entry name" value="Ig"/>
    <property type="match status" value="1"/>
</dbReference>
<dbReference type="GO" id="GO:0032589">
    <property type="term" value="C:neuron projection membrane"/>
    <property type="evidence" value="ECO:0007669"/>
    <property type="project" value="TreeGrafter"/>
</dbReference>
<dbReference type="AlphaFoldDB" id="A0A553NXB0"/>
<dbReference type="OMA" id="VKSHQFR"/>
<dbReference type="Gene3D" id="2.60.40.10">
    <property type="entry name" value="Immunoglobulins"/>
    <property type="match status" value="2"/>
</dbReference>
<dbReference type="SMART" id="SM00409">
    <property type="entry name" value="IG"/>
    <property type="match status" value="2"/>
</dbReference>
<feature type="domain" description="Ig-like" evidence="1">
    <location>
        <begin position="131"/>
        <end position="223"/>
    </location>
</feature>
<feature type="domain" description="Ig-like" evidence="1">
    <location>
        <begin position="1"/>
        <end position="82"/>
    </location>
</feature>
<accession>A0A553NXB0</accession>
<organism evidence="2 3">
    <name type="scientific">Tigriopus californicus</name>
    <name type="common">Marine copepod</name>
    <dbReference type="NCBI Taxonomy" id="6832"/>
    <lineage>
        <taxon>Eukaryota</taxon>
        <taxon>Metazoa</taxon>
        <taxon>Ecdysozoa</taxon>
        <taxon>Arthropoda</taxon>
        <taxon>Crustacea</taxon>
        <taxon>Multicrustacea</taxon>
        <taxon>Hexanauplia</taxon>
        <taxon>Copepoda</taxon>
        <taxon>Harpacticoida</taxon>
        <taxon>Harpacticidae</taxon>
        <taxon>Tigriopus</taxon>
    </lineage>
</organism>
<dbReference type="FunFam" id="2.60.40.10:FF:000533">
    <property type="entry name" value="Uncharacterized protein, isoform A"/>
    <property type="match status" value="1"/>
</dbReference>
<dbReference type="InterPro" id="IPR013098">
    <property type="entry name" value="Ig_I-set"/>
</dbReference>
<dbReference type="GO" id="GO:0050808">
    <property type="term" value="P:synapse organization"/>
    <property type="evidence" value="ECO:0007669"/>
    <property type="project" value="TreeGrafter"/>
</dbReference>
<name>A0A553NXB0_TIGCA</name>
<dbReference type="FunFam" id="2.60.40.10:FF:000129">
    <property type="entry name" value="CLUMA_CG018772, isoform A"/>
    <property type="match status" value="1"/>
</dbReference>
<dbReference type="EMBL" id="VCGU01000009">
    <property type="protein sequence ID" value="TRY70060.1"/>
    <property type="molecule type" value="Genomic_DNA"/>
</dbReference>
<evidence type="ECO:0000313" key="2">
    <source>
        <dbReference type="EMBL" id="TRY70060.1"/>
    </source>
</evidence>
<dbReference type="SMART" id="SM00408">
    <property type="entry name" value="IGc2"/>
    <property type="match status" value="2"/>
</dbReference>
<dbReference type="Proteomes" id="UP000318571">
    <property type="component" value="Chromosome 9"/>
</dbReference>
<gene>
    <name evidence="2" type="ORF">TCAL_13502</name>
</gene>
<dbReference type="PROSITE" id="PS50835">
    <property type="entry name" value="IG_LIKE"/>
    <property type="match status" value="2"/>
</dbReference>
<comment type="caution">
    <text evidence="2">The sequence shown here is derived from an EMBL/GenBank/DDBJ whole genome shotgun (WGS) entry which is preliminary data.</text>
</comment>
<evidence type="ECO:0000313" key="3">
    <source>
        <dbReference type="Proteomes" id="UP000318571"/>
    </source>
</evidence>
<dbReference type="PANTHER" id="PTHR23279:SF46">
    <property type="entry name" value="DEFECTIVE PROBOSCIS EXTENSION RESPONSE 10, ISOFORM A-RELATED"/>
    <property type="match status" value="1"/>
</dbReference>
<dbReference type="InterPro" id="IPR036179">
    <property type="entry name" value="Ig-like_dom_sf"/>
</dbReference>
<dbReference type="PANTHER" id="PTHR23279">
    <property type="entry name" value="DEFECTIVE PROBOSCIS EXTENSION RESPONSE DPR -RELATED"/>
    <property type="match status" value="1"/>
</dbReference>
<dbReference type="InterPro" id="IPR003599">
    <property type="entry name" value="Ig_sub"/>
</dbReference>